<organism evidence="3 4">
    <name type="scientific">Stenotrophomonas acidaminiphila</name>
    <dbReference type="NCBI Taxonomy" id="128780"/>
    <lineage>
        <taxon>Bacteria</taxon>
        <taxon>Pseudomonadati</taxon>
        <taxon>Pseudomonadota</taxon>
        <taxon>Gammaproteobacteria</taxon>
        <taxon>Lysobacterales</taxon>
        <taxon>Lysobacteraceae</taxon>
        <taxon>Stenotrophomonas</taxon>
    </lineage>
</organism>
<dbReference type="EMBL" id="CP012900">
    <property type="protein sequence ID" value="ALJ27764.1"/>
    <property type="molecule type" value="Genomic_DNA"/>
</dbReference>
<feature type="transmembrane region" description="Helical" evidence="1">
    <location>
        <begin position="152"/>
        <end position="173"/>
    </location>
</feature>
<evidence type="ECO:0000259" key="2">
    <source>
        <dbReference type="Pfam" id="PF18920"/>
    </source>
</evidence>
<keyword evidence="4" id="KW-1185">Reference proteome</keyword>
<feature type="domain" description="DUF5671" evidence="2">
    <location>
        <begin position="66"/>
        <end position="201"/>
    </location>
</feature>
<keyword evidence="1" id="KW-0812">Transmembrane</keyword>
<protein>
    <recommendedName>
        <fullName evidence="2">DUF5671 domain-containing protein</fullName>
    </recommendedName>
</protein>
<evidence type="ECO:0000313" key="4">
    <source>
        <dbReference type="Proteomes" id="UP000061010"/>
    </source>
</evidence>
<dbReference type="AlphaFoldDB" id="A0A0S1AYC8"/>
<dbReference type="KEGG" id="sacz:AOT14_13610"/>
<reference evidence="3 4" key="1">
    <citation type="journal article" date="2015" name="Genome Announc.">
        <title>Complete Genome Sequencing of Stenotrophomonas acidaminiphila ZAC14D2_NAIMI4_2, a Multidrug-Resistant Strain Isolated from Sediments of a Polluted River in Mexico, Uncovers New Antibiotic Resistance Genes and a Novel Class-II Lasso Peptide Biosynthesis Gene Cluster.</title>
        <authorList>
            <person name="Vinuesa P."/>
            <person name="Ochoa-Sanchez L.E."/>
        </authorList>
    </citation>
    <scope>NUCLEOTIDE SEQUENCE [LARGE SCALE GENOMIC DNA]</scope>
    <source>
        <strain evidence="3 4">ZAC14D2_NAIMI4_2</strain>
    </source>
</reference>
<gene>
    <name evidence="3" type="ORF">AOT14_13610</name>
</gene>
<feature type="transmembrane region" description="Helical" evidence="1">
    <location>
        <begin position="112"/>
        <end position="131"/>
    </location>
</feature>
<feature type="transmembrane region" description="Helical" evidence="1">
    <location>
        <begin position="224"/>
        <end position="243"/>
    </location>
</feature>
<dbReference type="Pfam" id="PF18920">
    <property type="entry name" value="DUF5671"/>
    <property type="match status" value="1"/>
</dbReference>
<sequence>MASASPELEQFVRDALMRGHDREQVRQALLAAGWSAEQIRGVLDGWAEVDFALPVPRPRASLSAREAFLYLVLFSTLYFFAWNLGSLLFALLEHALPDPADAQWQVARLTGSIRWSISALVIAFPVFAFLARHLAYDVARNPIKRLSPVRRWLTYLTLFVAASVLIGDLTTLVFNLLGGELSLRFVLKVAVVAAIAGTVFGHYLRDLRREEVADGGHAGSGRGVLWATGVATVLAVAAGVWTMDSPMQQRQLRLDEARIGDLQTLESAIAAWRGEHDALPPDMDALAAQPGVNLPRRDPAGGADYRYRRIDDSHYELCADFATDSGQRRARWRLPQAGQWAHPAGSHCFRRSAGDKD</sequence>
<keyword evidence="1" id="KW-1133">Transmembrane helix</keyword>
<evidence type="ECO:0000313" key="3">
    <source>
        <dbReference type="EMBL" id="ALJ27764.1"/>
    </source>
</evidence>
<accession>A0A0S1AYC8</accession>
<evidence type="ECO:0000256" key="1">
    <source>
        <dbReference type="SAM" id="Phobius"/>
    </source>
</evidence>
<keyword evidence="1" id="KW-0472">Membrane</keyword>
<dbReference type="InterPro" id="IPR043728">
    <property type="entry name" value="DUF5671"/>
</dbReference>
<proteinExistence type="predicted"/>
<feature type="transmembrane region" description="Helical" evidence="1">
    <location>
        <begin position="185"/>
        <end position="204"/>
    </location>
</feature>
<dbReference type="Proteomes" id="UP000061010">
    <property type="component" value="Chromosome"/>
</dbReference>
<dbReference type="PATRIC" id="fig|128780.6.peg.1372"/>
<feature type="transmembrane region" description="Helical" evidence="1">
    <location>
        <begin position="67"/>
        <end position="92"/>
    </location>
</feature>
<name>A0A0S1AYC8_9GAMM</name>